<dbReference type="RefSeq" id="WP_321168133.1">
    <property type="nucleotide sequence ID" value="NZ_WUUS01000009.1"/>
</dbReference>
<reference evidence="2 3" key="1">
    <citation type="submission" date="2019-12" db="EMBL/GenBank/DDBJ databases">
        <title>Isolation and characterization of three novel carbon monoxide-oxidizing members of Halobacteria from salione crusts and soils.</title>
        <authorList>
            <person name="Myers M.R."/>
            <person name="King G.M."/>
        </authorList>
    </citation>
    <scope>NUCLEOTIDE SEQUENCE [LARGE SCALE GENOMIC DNA]</scope>
    <source>
        <strain evidence="2 3">WSA2</strain>
    </source>
</reference>
<feature type="transmembrane region" description="Helical" evidence="1">
    <location>
        <begin position="28"/>
        <end position="50"/>
    </location>
</feature>
<protein>
    <submittedName>
        <fullName evidence="2">Uncharacterized protein</fullName>
    </submittedName>
</protein>
<keyword evidence="1" id="KW-1133">Transmembrane helix</keyword>
<proteinExistence type="predicted"/>
<name>A0A6B0SVA1_9EURY</name>
<dbReference type="Proteomes" id="UP000437065">
    <property type="component" value="Unassembled WGS sequence"/>
</dbReference>
<keyword evidence="3" id="KW-1185">Reference proteome</keyword>
<comment type="caution">
    <text evidence="2">The sequence shown here is derived from an EMBL/GenBank/DDBJ whole genome shotgun (WGS) entry which is preliminary data.</text>
</comment>
<dbReference type="InterPro" id="IPR055955">
    <property type="entry name" value="DUF7533"/>
</dbReference>
<dbReference type="AlphaFoldDB" id="A0A6B0SVA1"/>
<organism evidence="2 3">
    <name type="scientific">Halobaculum saliterrae</name>
    <dbReference type="NCBI Taxonomy" id="2073113"/>
    <lineage>
        <taxon>Archaea</taxon>
        <taxon>Methanobacteriati</taxon>
        <taxon>Methanobacteriota</taxon>
        <taxon>Stenosarchaea group</taxon>
        <taxon>Halobacteria</taxon>
        <taxon>Halobacteriales</taxon>
        <taxon>Haloferacaceae</taxon>
        <taxon>Halobaculum</taxon>
    </lineage>
</organism>
<evidence type="ECO:0000313" key="2">
    <source>
        <dbReference type="EMBL" id="MXR42555.1"/>
    </source>
</evidence>
<evidence type="ECO:0000313" key="3">
    <source>
        <dbReference type="Proteomes" id="UP000437065"/>
    </source>
</evidence>
<dbReference type="EMBL" id="WUUS01000009">
    <property type="protein sequence ID" value="MXR42555.1"/>
    <property type="molecule type" value="Genomic_DNA"/>
</dbReference>
<accession>A0A6B0SVA1</accession>
<gene>
    <name evidence="2" type="ORF">GRX01_14565</name>
</gene>
<sequence>MALGILEQVGLAATLIFALPVAVYGIQTILNGGTVFGTLALVIAVLMVVLPRRLTSPDDVPAKAAETAVGAVVDEPDDADER</sequence>
<keyword evidence="1" id="KW-0812">Transmembrane</keyword>
<keyword evidence="1" id="KW-0472">Membrane</keyword>
<dbReference type="GeneID" id="90613782"/>
<evidence type="ECO:0000256" key="1">
    <source>
        <dbReference type="SAM" id="Phobius"/>
    </source>
</evidence>
<dbReference type="Pfam" id="PF24377">
    <property type="entry name" value="DUF7533"/>
    <property type="match status" value="1"/>
</dbReference>